<evidence type="ECO:0000256" key="1">
    <source>
        <dbReference type="ARBA" id="ARBA00022737"/>
    </source>
</evidence>
<proteinExistence type="predicted"/>
<comment type="caution">
    <text evidence="3">The sequence shown here is derived from an EMBL/GenBank/DDBJ whole genome shotgun (WGS) entry which is preliminary data.</text>
</comment>
<dbReference type="PANTHER" id="PTHR10039:SF16">
    <property type="entry name" value="GPI INOSITOL-DEACYLASE"/>
    <property type="match status" value="1"/>
</dbReference>
<dbReference type="InterPro" id="IPR056884">
    <property type="entry name" value="NPHP3-like_N"/>
</dbReference>
<dbReference type="Proteomes" id="UP000654918">
    <property type="component" value="Unassembled WGS sequence"/>
</dbReference>
<keyword evidence="4" id="KW-1185">Reference proteome</keyword>
<dbReference type="AlphaFoldDB" id="A0A8H6JZX7"/>
<feature type="domain" description="Nephrocystin 3-like N-terminal" evidence="2">
    <location>
        <begin position="4"/>
        <end position="85"/>
    </location>
</feature>
<sequence>MADSNFEVRHALLSMVEDDINIKHDDHHMLWTSLFIERIFKFEHTRPQFWIMDAIDECSKGLQALVSMLSNIDCRFPARILLTSRPGGQVGRNLALERTRFAEIVTGEEGSLEDIELFVKARCLQTSDDSYQEMQGLVADILTKSNGSFLWASLTISNLENAYSIEDKQDILRQIPPKMEKLYSRILALISESPSSDLAKL</sequence>
<dbReference type="EMBL" id="WIGO01000252">
    <property type="protein sequence ID" value="KAF6821886.1"/>
    <property type="molecule type" value="Genomic_DNA"/>
</dbReference>
<evidence type="ECO:0000313" key="4">
    <source>
        <dbReference type="Proteomes" id="UP000654918"/>
    </source>
</evidence>
<keyword evidence="1" id="KW-0677">Repeat</keyword>
<evidence type="ECO:0000313" key="3">
    <source>
        <dbReference type="EMBL" id="KAF6821886.1"/>
    </source>
</evidence>
<dbReference type="PANTHER" id="PTHR10039">
    <property type="entry name" value="AMELOGENIN"/>
    <property type="match status" value="1"/>
</dbReference>
<reference evidence="3" key="1">
    <citation type="journal article" date="2020" name="Phytopathology">
        <title>Genome Sequence Resources of Colletotrichum truncatum, C. plurivorum, C. musicola, and C. sojae: Four Species Pathogenic to Soybean (Glycine max).</title>
        <authorList>
            <person name="Rogerio F."/>
            <person name="Boufleur T.R."/>
            <person name="Ciampi-Guillardi M."/>
            <person name="Sukno S.A."/>
            <person name="Thon M.R."/>
            <person name="Massola Junior N.S."/>
            <person name="Baroncelli R."/>
        </authorList>
    </citation>
    <scope>NUCLEOTIDE SEQUENCE</scope>
    <source>
        <strain evidence="3">LFN00145</strain>
    </source>
</reference>
<accession>A0A8H6JZX7</accession>
<evidence type="ECO:0000259" key="2">
    <source>
        <dbReference type="Pfam" id="PF24883"/>
    </source>
</evidence>
<name>A0A8H6JZX7_9PEZI</name>
<dbReference type="Pfam" id="PF24883">
    <property type="entry name" value="NPHP3_N"/>
    <property type="match status" value="1"/>
</dbReference>
<protein>
    <recommendedName>
        <fullName evidence="2">Nephrocystin 3-like N-terminal domain-containing protein</fullName>
    </recommendedName>
</protein>
<organism evidence="3 4">
    <name type="scientific">Colletotrichum plurivorum</name>
    <dbReference type="NCBI Taxonomy" id="2175906"/>
    <lineage>
        <taxon>Eukaryota</taxon>
        <taxon>Fungi</taxon>
        <taxon>Dikarya</taxon>
        <taxon>Ascomycota</taxon>
        <taxon>Pezizomycotina</taxon>
        <taxon>Sordariomycetes</taxon>
        <taxon>Hypocreomycetidae</taxon>
        <taxon>Glomerellales</taxon>
        <taxon>Glomerellaceae</taxon>
        <taxon>Colletotrichum</taxon>
        <taxon>Colletotrichum orchidearum species complex</taxon>
    </lineage>
</organism>
<gene>
    <name evidence="3" type="ORF">CPLU01_12334</name>
</gene>